<evidence type="ECO:0000313" key="1">
    <source>
        <dbReference type="EMBL" id="KAI4460597.1"/>
    </source>
</evidence>
<dbReference type="EMBL" id="CM043019">
    <property type="protein sequence ID" value="KAI4460597.1"/>
    <property type="molecule type" value="Genomic_DNA"/>
</dbReference>
<proteinExistence type="predicted"/>
<sequence length="194" mass="22664">MLTTTENVLLQNPICLLGCNIQVRHFTLGKMEKRKEYYGRKLVGFSMEQMYRVVSDVSNYKRFVPFCKRSTVIYENHKRLTAELQIGFPPICESYTSDVQLSKPYLVRAVCTDGRLFNYLETCWKFSPGLQSNPQSCIVDFSIDFEFKSKLHYQLANMFFETLVKQMEGAFMLEAKRRYGTESVPTHKLAYIKP</sequence>
<accession>A0ACB9T1B4</accession>
<reference evidence="1" key="1">
    <citation type="submission" date="2022-04" db="EMBL/GenBank/DDBJ databases">
        <title>Chromosome-scale genome assembly of Holotrichia oblita Faldermann.</title>
        <authorList>
            <person name="Rongchong L."/>
        </authorList>
    </citation>
    <scope>NUCLEOTIDE SEQUENCE</scope>
    <source>
        <strain evidence="1">81SQS9</strain>
    </source>
</reference>
<protein>
    <submittedName>
        <fullName evidence="1">Sperm protein</fullName>
    </submittedName>
</protein>
<organism evidence="1 2">
    <name type="scientific">Holotrichia oblita</name>
    <name type="common">Chafer beetle</name>
    <dbReference type="NCBI Taxonomy" id="644536"/>
    <lineage>
        <taxon>Eukaryota</taxon>
        <taxon>Metazoa</taxon>
        <taxon>Ecdysozoa</taxon>
        <taxon>Arthropoda</taxon>
        <taxon>Hexapoda</taxon>
        <taxon>Insecta</taxon>
        <taxon>Pterygota</taxon>
        <taxon>Neoptera</taxon>
        <taxon>Endopterygota</taxon>
        <taxon>Coleoptera</taxon>
        <taxon>Polyphaga</taxon>
        <taxon>Scarabaeiformia</taxon>
        <taxon>Scarabaeidae</taxon>
        <taxon>Melolonthinae</taxon>
        <taxon>Holotrichia</taxon>
    </lineage>
</organism>
<dbReference type="Proteomes" id="UP001056778">
    <property type="component" value="Chromosome 5"/>
</dbReference>
<comment type="caution">
    <text evidence="1">The sequence shown here is derived from an EMBL/GenBank/DDBJ whole genome shotgun (WGS) entry which is preliminary data.</text>
</comment>
<gene>
    <name evidence="1" type="ORF">MML48_5g00013857</name>
</gene>
<evidence type="ECO:0000313" key="2">
    <source>
        <dbReference type="Proteomes" id="UP001056778"/>
    </source>
</evidence>
<keyword evidence="2" id="KW-1185">Reference proteome</keyword>
<name>A0ACB9T1B4_HOLOL</name>